<reference evidence="5 6" key="1">
    <citation type="submission" date="2021-08" db="EMBL/GenBank/DDBJ databases">
        <title>Comparative Genomics Analysis of the Genus Qipengyuania Reveals Extensive Genetic Diversity and Metabolic Versatility, Including the Description of Fifteen Novel Species.</title>
        <authorList>
            <person name="Liu Y."/>
        </authorList>
    </citation>
    <scope>NUCLEOTIDE SEQUENCE [LARGE SCALE GENOMIC DNA]</scope>
    <source>
        <strain evidence="5 6">1NDH17</strain>
    </source>
</reference>
<dbReference type="SUPFAM" id="SSF51735">
    <property type="entry name" value="NAD(P)-binding Rossmann-fold domains"/>
    <property type="match status" value="1"/>
</dbReference>
<evidence type="ECO:0000313" key="6">
    <source>
        <dbReference type="Proteomes" id="UP000783253"/>
    </source>
</evidence>
<protein>
    <submittedName>
        <fullName evidence="5">Potassium channel family protein</fullName>
    </submittedName>
</protein>
<evidence type="ECO:0000259" key="4">
    <source>
        <dbReference type="PROSITE" id="PS51201"/>
    </source>
</evidence>
<sequence length="375" mass="41154">MSEKKQLDTVAPGTGSARVYRGPRFQPLRRATKIPVWGDLGIRLGAALFLIFIVVMIHWWDREGLVDNLDGEVSFLDVIYFTMISITTTGFGDIAPISDRARLVEAVIVTPIRFAVFFIFVGTAYNFIIKRSWEKFRMARIQEKLSNHIVVLGYGISGSEAVAELIERGTDPSCIVVIDPSEERLHAAESLGCNVMAADATRDETLKAVRISEAQNVLISAGRDDTTILITLTVRALAPRVPISVVVRADDNESLARQAGANNVINPVRFTGLLLAGSAKGEHIADYLADLASVSGRVQLVEREVEDEECGCAISELESGGRGLRIYRNGRAIGFWEDECQNLQKGDIIVEIVATPNGETKGDGHRKDDQIREDS</sequence>
<dbReference type="InterPro" id="IPR036291">
    <property type="entry name" value="NAD(P)-bd_dom_sf"/>
</dbReference>
<dbReference type="InterPro" id="IPR003148">
    <property type="entry name" value="RCK_N"/>
</dbReference>
<feature type="transmembrane region" description="Helical" evidence="3">
    <location>
        <begin position="106"/>
        <end position="128"/>
    </location>
</feature>
<feature type="compositionally biased region" description="Basic and acidic residues" evidence="2">
    <location>
        <begin position="360"/>
        <end position="375"/>
    </location>
</feature>
<gene>
    <name evidence="5" type="ORF">K3152_07675</name>
</gene>
<dbReference type="RefSeq" id="WP_221573508.1">
    <property type="nucleotide sequence ID" value="NZ_JAIGNK010000002.1"/>
</dbReference>
<comment type="subcellular location">
    <subcellularLocation>
        <location evidence="1">Cell membrane</location>
        <topology evidence="1">Multi-pass membrane protein</topology>
    </subcellularLocation>
</comment>
<proteinExistence type="predicted"/>
<dbReference type="Pfam" id="PF07885">
    <property type="entry name" value="Ion_trans_2"/>
    <property type="match status" value="1"/>
</dbReference>
<keyword evidence="3" id="KW-1133">Transmembrane helix</keyword>
<dbReference type="EMBL" id="JAIGNK010000002">
    <property type="protein sequence ID" value="MBX7458121.1"/>
    <property type="molecule type" value="Genomic_DNA"/>
</dbReference>
<keyword evidence="3" id="KW-0472">Membrane</keyword>
<keyword evidence="5" id="KW-0813">Transport</keyword>
<keyword evidence="5" id="KW-0406">Ion transport</keyword>
<dbReference type="InterPro" id="IPR013099">
    <property type="entry name" value="K_chnl_dom"/>
</dbReference>
<dbReference type="Gene3D" id="3.40.50.720">
    <property type="entry name" value="NAD(P)-binding Rossmann-like Domain"/>
    <property type="match status" value="1"/>
</dbReference>
<dbReference type="SUPFAM" id="SSF81324">
    <property type="entry name" value="Voltage-gated potassium channels"/>
    <property type="match status" value="1"/>
</dbReference>
<dbReference type="PANTHER" id="PTHR43833">
    <property type="entry name" value="POTASSIUM CHANNEL PROTEIN 2-RELATED-RELATED"/>
    <property type="match status" value="1"/>
</dbReference>
<keyword evidence="6" id="KW-1185">Reference proteome</keyword>
<feature type="transmembrane region" description="Helical" evidence="3">
    <location>
        <begin position="40"/>
        <end position="60"/>
    </location>
</feature>
<keyword evidence="5" id="KW-0407">Ion channel</keyword>
<organism evidence="5 6">
    <name type="scientific">Qipengyuania polymorpha</name>
    <dbReference type="NCBI Taxonomy" id="2867234"/>
    <lineage>
        <taxon>Bacteria</taxon>
        <taxon>Pseudomonadati</taxon>
        <taxon>Pseudomonadota</taxon>
        <taxon>Alphaproteobacteria</taxon>
        <taxon>Sphingomonadales</taxon>
        <taxon>Erythrobacteraceae</taxon>
        <taxon>Qipengyuania</taxon>
    </lineage>
</organism>
<dbReference type="InterPro" id="IPR050721">
    <property type="entry name" value="Trk_Ktr_HKT_K-transport"/>
</dbReference>
<keyword evidence="3" id="KW-0812">Transmembrane</keyword>
<comment type="caution">
    <text evidence="5">The sequence shown here is derived from an EMBL/GenBank/DDBJ whole genome shotgun (WGS) entry which is preliminary data.</text>
</comment>
<evidence type="ECO:0000256" key="1">
    <source>
        <dbReference type="ARBA" id="ARBA00004651"/>
    </source>
</evidence>
<evidence type="ECO:0000256" key="3">
    <source>
        <dbReference type="SAM" id="Phobius"/>
    </source>
</evidence>
<dbReference type="PROSITE" id="PS51201">
    <property type="entry name" value="RCK_N"/>
    <property type="match status" value="1"/>
</dbReference>
<feature type="domain" description="RCK N-terminal" evidence="4">
    <location>
        <begin position="146"/>
        <end position="266"/>
    </location>
</feature>
<dbReference type="Proteomes" id="UP000783253">
    <property type="component" value="Unassembled WGS sequence"/>
</dbReference>
<accession>A0ABS7IX37</accession>
<name>A0ABS7IX37_9SPHN</name>
<dbReference type="PANTHER" id="PTHR43833:SF9">
    <property type="entry name" value="POTASSIUM CHANNEL PROTEIN YUGO-RELATED"/>
    <property type="match status" value="1"/>
</dbReference>
<dbReference type="Gene3D" id="1.10.287.70">
    <property type="match status" value="1"/>
</dbReference>
<evidence type="ECO:0000313" key="5">
    <source>
        <dbReference type="EMBL" id="MBX7458121.1"/>
    </source>
</evidence>
<evidence type="ECO:0000256" key="2">
    <source>
        <dbReference type="SAM" id="MobiDB-lite"/>
    </source>
</evidence>
<dbReference type="GO" id="GO:0034220">
    <property type="term" value="P:monoatomic ion transmembrane transport"/>
    <property type="evidence" value="ECO:0007669"/>
    <property type="project" value="UniProtKB-KW"/>
</dbReference>
<feature type="region of interest" description="Disordered" evidence="2">
    <location>
        <begin position="356"/>
        <end position="375"/>
    </location>
</feature>
<dbReference type="Pfam" id="PF02254">
    <property type="entry name" value="TrkA_N"/>
    <property type="match status" value="1"/>
</dbReference>